<dbReference type="SUPFAM" id="SSF53822">
    <property type="entry name" value="Periplasmic binding protein-like I"/>
    <property type="match status" value="1"/>
</dbReference>
<dbReference type="InterPro" id="IPR017979">
    <property type="entry name" value="GPCR_3_CS"/>
</dbReference>
<dbReference type="AlphaFoldDB" id="A0AA97LF81"/>
<dbReference type="PANTHER" id="PTHR24061">
    <property type="entry name" value="CALCIUM-SENSING RECEPTOR-RELATED"/>
    <property type="match status" value="1"/>
</dbReference>
<dbReference type="PRINTS" id="PR01535">
    <property type="entry name" value="VOMERONASL2R"/>
</dbReference>
<keyword evidence="4 12" id="KW-0812">Transmembrane</keyword>
<dbReference type="Pfam" id="PF07562">
    <property type="entry name" value="NCD3G"/>
    <property type="match status" value="1"/>
</dbReference>
<proteinExistence type="inferred from homology"/>
<organism evidence="14 15">
    <name type="scientific">Eublepharis macularius</name>
    <name type="common">Leopard gecko</name>
    <name type="synonym">Cyrtodactylus macularius</name>
    <dbReference type="NCBI Taxonomy" id="481883"/>
    <lineage>
        <taxon>Eukaryota</taxon>
        <taxon>Metazoa</taxon>
        <taxon>Chordata</taxon>
        <taxon>Craniata</taxon>
        <taxon>Vertebrata</taxon>
        <taxon>Euteleostomi</taxon>
        <taxon>Lepidosauria</taxon>
        <taxon>Squamata</taxon>
        <taxon>Bifurcata</taxon>
        <taxon>Gekkota</taxon>
        <taxon>Eublepharidae</taxon>
        <taxon>Eublepharinae</taxon>
        <taxon>Eublepharis</taxon>
    </lineage>
</organism>
<feature type="transmembrane region" description="Helical" evidence="12">
    <location>
        <begin position="259"/>
        <end position="279"/>
    </location>
</feature>
<sequence>MHVEEAPTSHGLSQFFSHPMAQVLESSAANAARLLPLSKSHPFIHDLSYGSLEPELSDKSLFPSLYQTLHFFLKSTSFNNSEGETVHFDENGQLIAEFDIANWVTFPNNSVMRVKVGSVDPWAPPGKELTIEDNSIMWHRRFNQMLPLSVCNDNCHPGFNRKKKEGEPFCCYDCTPCPEGMISDQKDMDSCINCLEDGYANAEHNQCIPKSINCLSYEENLGIGLAWSATCLALITALVTVLFMKHQETPIVKANNQSLTYTLLISLLLCFLSSLLFIGQPTKVACLLRQTAFGIIFSVALSSILAKTITVVLAFMATTPGMAMRKWTRKRLGKSIVLSCSFIQVGICALWLSISPPFPEDDMHSVPEEIILGCNEGSAAMFYCVLGYMGFLAVVSFTVAFLARKLPDSFNEAKFITFSMLVFCSVWSSFVPAYLSTKGKSMVAVEIFSILSSSAGLLGCIFFPKCYIIVLRPDMNSREQFIRKRK</sequence>
<feature type="transmembrane region" description="Helical" evidence="12">
    <location>
        <begin position="221"/>
        <end position="243"/>
    </location>
</feature>
<evidence type="ECO:0000256" key="11">
    <source>
        <dbReference type="ARBA" id="ARBA00023224"/>
    </source>
</evidence>
<dbReference type="InterPro" id="IPR000337">
    <property type="entry name" value="GPCR_3"/>
</dbReference>
<dbReference type="GO" id="GO:0004930">
    <property type="term" value="F:G protein-coupled receptor activity"/>
    <property type="evidence" value="ECO:0007669"/>
    <property type="project" value="UniProtKB-KW"/>
</dbReference>
<keyword evidence="5" id="KW-0732">Signal</keyword>
<dbReference type="GO" id="GO:0005886">
    <property type="term" value="C:plasma membrane"/>
    <property type="evidence" value="ECO:0007669"/>
    <property type="project" value="UniProtKB-SubCell"/>
</dbReference>
<evidence type="ECO:0000256" key="9">
    <source>
        <dbReference type="ARBA" id="ARBA00023170"/>
    </source>
</evidence>
<dbReference type="CDD" id="cd15283">
    <property type="entry name" value="7tmC_V2R_pheromone"/>
    <property type="match status" value="1"/>
</dbReference>
<keyword evidence="6 12" id="KW-1133">Transmembrane helix</keyword>
<evidence type="ECO:0000256" key="3">
    <source>
        <dbReference type="ARBA" id="ARBA00022475"/>
    </source>
</evidence>
<feature type="transmembrane region" description="Helical" evidence="12">
    <location>
        <begin position="447"/>
        <end position="470"/>
    </location>
</feature>
<dbReference type="InterPro" id="IPR038550">
    <property type="entry name" value="GPCR_3_9-Cys_sf"/>
</dbReference>
<reference evidence="15" key="1">
    <citation type="submission" date="2025-08" db="UniProtKB">
        <authorList>
            <consortium name="RefSeq"/>
        </authorList>
    </citation>
    <scope>IDENTIFICATION</scope>
    <source>
        <tissue evidence="15">Blood</tissue>
    </source>
</reference>
<dbReference type="GeneID" id="129339466"/>
<evidence type="ECO:0000256" key="10">
    <source>
        <dbReference type="ARBA" id="ARBA00023180"/>
    </source>
</evidence>
<keyword evidence="8 12" id="KW-0472">Membrane</keyword>
<feature type="transmembrane region" description="Helical" evidence="12">
    <location>
        <begin position="336"/>
        <end position="354"/>
    </location>
</feature>
<keyword evidence="10" id="KW-0325">Glycoprotein</keyword>
<evidence type="ECO:0000259" key="13">
    <source>
        <dbReference type="PROSITE" id="PS50259"/>
    </source>
</evidence>
<dbReference type="Pfam" id="PF00003">
    <property type="entry name" value="7tm_3"/>
    <property type="match status" value="1"/>
</dbReference>
<dbReference type="Proteomes" id="UP001190640">
    <property type="component" value="Chromosome 12"/>
</dbReference>
<evidence type="ECO:0000256" key="4">
    <source>
        <dbReference type="ARBA" id="ARBA00022692"/>
    </source>
</evidence>
<keyword evidence="14" id="KW-1185">Reference proteome</keyword>
<evidence type="ECO:0000313" key="15">
    <source>
        <dbReference type="RefSeq" id="XP_054850022.1"/>
    </source>
</evidence>
<dbReference type="PRINTS" id="PR00248">
    <property type="entry name" value="GPCRMGR"/>
</dbReference>
<comment type="similarity">
    <text evidence="2">Belongs to the G-protein coupled receptor 3 family.</text>
</comment>
<dbReference type="InterPro" id="IPR011500">
    <property type="entry name" value="GPCR_3_9-Cys_dom"/>
</dbReference>
<evidence type="ECO:0000256" key="12">
    <source>
        <dbReference type="SAM" id="Phobius"/>
    </source>
</evidence>
<evidence type="ECO:0000256" key="1">
    <source>
        <dbReference type="ARBA" id="ARBA00004651"/>
    </source>
</evidence>
<name>A0AA97LF81_EUBMA</name>
<feature type="domain" description="G-protein coupled receptors family 3 profile" evidence="13">
    <location>
        <begin position="221"/>
        <end position="485"/>
    </location>
</feature>
<feature type="transmembrane region" description="Helical" evidence="12">
    <location>
        <begin position="291"/>
        <end position="315"/>
    </location>
</feature>
<dbReference type="PROSITE" id="PS00981">
    <property type="entry name" value="G_PROTEIN_RECEP_F3_3"/>
    <property type="match status" value="1"/>
</dbReference>
<evidence type="ECO:0000256" key="8">
    <source>
        <dbReference type="ARBA" id="ARBA00023136"/>
    </source>
</evidence>
<gene>
    <name evidence="15" type="primary">LOC129339466</name>
</gene>
<keyword evidence="11" id="KW-0807">Transducer</keyword>
<protein>
    <submittedName>
        <fullName evidence="15">Vomeronasal type-2 receptor 26-like</fullName>
    </submittedName>
</protein>
<feature type="transmembrane region" description="Helical" evidence="12">
    <location>
        <begin position="415"/>
        <end position="435"/>
    </location>
</feature>
<evidence type="ECO:0000256" key="7">
    <source>
        <dbReference type="ARBA" id="ARBA00023040"/>
    </source>
</evidence>
<dbReference type="FunFam" id="2.10.50.30:FF:000002">
    <property type="entry name" value="Vomeronasal 2 receptor, h1"/>
    <property type="match status" value="1"/>
</dbReference>
<dbReference type="RefSeq" id="XP_054850022.1">
    <property type="nucleotide sequence ID" value="XM_054994047.1"/>
</dbReference>
<dbReference type="InterPro" id="IPR004073">
    <property type="entry name" value="GPCR_3_vmron_rcpt_2"/>
</dbReference>
<dbReference type="Gene3D" id="2.10.50.30">
    <property type="entry name" value="GPCR, family 3, nine cysteines domain"/>
    <property type="match status" value="1"/>
</dbReference>
<dbReference type="PROSITE" id="PS50259">
    <property type="entry name" value="G_PROTEIN_RECEP_F3_4"/>
    <property type="match status" value="1"/>
</dbReference>
<keyword evidence="9" id="KW-0675">Receptor</keyword>
<dbReference type="InterPro" id="IPR000068">
    <property type="entry name" value="GPCR_3_Ca_sens_rcpt-rel"/>
</dbReference>
<comment type="subcellular location">
    <subcellularLocation>
        <location evidence="1">Cell membrane</location>
        <topology evidence="1">Multi-pass membrane protein</topology>
    </subcellularLocation>
</comment>
<feature type="transmembrane region" description="Helical" evidence="12">
    <location>
        <begin position="380"/>
        <end position="403"/>
    </location>
</feature>
<evidence type="ECO:0000256" key="2">
    <source>
        <dbReference type="ARBA" id="ARBA00007242"/>
    </source>
</evidence>
<dbReference type="KEGG" id="emc:129339466"/>
<accession>A0AA97LF81</accession>
<evidence type="ECO:0000256" key="5">
    <source>
        <dbReference type="ARBA" id="ARBA00022729"/>
    </source>
</evidence>
<dbReference type="InterPro" id="IPR017978">
    <property type="entry name" value="GPCR_3_C"/>
</dbReference>
<evidence type="ECO:0000313" key="14">
    <source>
        <dbReference type="Proteomes" id="UP001190640"/>
    </source>
</evidence>
<keyword evidence="3" id="KW-1003">Cell membrane</keyword>
<dbReference type="Gene3D" id="3.40.50.2300">
    <property type="match status" value="2"/>
</dbReference>
<evidence type="ECO:0000256" key="6">
    <source>
        <dbReference type="ARBA" id="ARBA00022989"/>
    </source>
</evidence>
<dbReference type="PANTHER" id="PTHR24061:SF599">
    <property type="entry name" value="G-PROTEIN COUPLED RECEPTORS FAMILY 3 PROFILE DOMAIN-CONTAINING PROTEIN"/>
    <property type="match status" value="1"/>
</dbReference>
<dbReference type="InterPro" id="IPR028082">
    <property type="entry name" value="Peripla_BP_I"/>
</dbReference>
<keyword evidence="7" id="KW-0297">G-protein coupled receptor</keyword>